<feature type="transmembrane region" description="Helical" evidence="6">
    <location>
        <begin position="65"/>
        <end position="83"/>
    </location>
</feature>
<dbReference type="Proteomes" id="UP001170379">
    <property type="component" value="Unassembled WGS sequence"/>
</dbReference>
<evidence type="ECO:0000256" key="3">
    <source>
        <dbReference type="ARBA" id="ARBA00022989"/>
    </source>
</evidence>
<feature type="domain" description="ABC-2 type transporter transmembrane" evidence="7">
    <location>
        <begin position="10"/>
        <end position="205"/>
    </location>
</feature>
<evidence type="ECO:0000256" key="4">
    <source>
        <dbReference type="ARBA" id="ARBA00023136"/>
    </source>
</evidence>
<evidence type="ECO:0000256" key="6">
    <source>
        <dbReference type="SAM" id="Phobius"/>
    </source>
</evidence>
<feature type="transmembrane region" description="Helical" evidence="6">
    <location>
        <begin position="168"/>
        <end position="188"/>
    </location>
</feature>
<dbReference type="InterPro" id="IPR013525">
    <property type="entry name" value="ABC2_TM"/>
</dbReference>
<dbReference type="PANTHER" id="PTHR43027">
    <property type="entry name" value="DOXORUBICIN RESISTANCE ABC TRANSPORTER PERMEASE PROTEIN DRRC-RELATED"/>
    <property type="match status" value="1"/>
</dbReference>
<evidence type="ECO:0000256" key="1">
    <source>
        <dbReference type="ARBA" id="ARBA00004141"/>
    </source>
</evidence>
<sequence length="248" mass="26762">MTTTNATAKLFRLEMRQLWRTPAVFIWTLLLPLAAIIVMSVIPGARQPLDQFGGLSVVEAYQPTIIVFAITIFALQIMPLILGQYRENGFLRRLRTTPVHPGQLLFAVLAMVFIVVVAASLFMLGFPMLFGEGSLSALPSQIFVMLVTAASILAVGTMLAAVIPSAKVASGVGAVVAIVMWFFAGMWVPRALFPDWVAAIADWTPGGAAATLMSNASLGIELGWQPFLALVLWGVGSVLVALQTFRWE</sequence>
<dbReference type="InterPro" id="IPR000412">
    <property type="entry name" value="ABC_2_transport"/>
</dbReference>
<keyword evidence="5" id="KW-0046">Antibiotic resistance</keyword>
<keyword evidence="9" id="KW-1185">Reference proteome</keyword>
<evidence type="ECO:0000313" key="9">
    <source>
        <dbReference type="Proteomes" id="UP001170379"/>
    </source>
</evidence>
<comment type="subcellular location">
    <subcellularLocation>
        <location evidence="1">Membrane</location>
        <topology evidence="1">Multi-pass membrane protein</topology>
    </subcellularLocation>
</comment>
<feature type="transmembrane region" description="Helical" evidence="6">
    <location>
        <begin position="222"/>
        <end position="242"/>
    </location>
</feature>
<dbReference type="InterPro" id="IPR052902">
    <property type="entry name" value="ABC-2_transporter"/>
</dbReference>
<feature type="transmembrane region" description="Helical" evidence="6">
    <location>
        <begin position="142"/>
        <end position="161"/>
    </location>
</feature>
<dbReference type="Pfam" id="PF01061">
    <property type="entry name" value="ABC2_membrane"/>
    <property type="match status" value="1"/>
</dbReference>
<organism evidence="8 9">
    <name type="scientific">Gulosibacter molinativorax</name>
    <dbReference type="NCBI Taxonomy" id="256821"/>
    <lineage>
        <taxon>Bacteria</taxon>
        <taxon>Bacillati</taxon>
        <taxon>Actinomycetota</taxon>
        <taxon>Actinomycetes</taxon>
        <taxon>Micrococcales</taxon>
        <taxon>Microbacteriaceae</taxon>
        <taxon>Gulosibacter</taxon>
    </lineage>
</organism>
<protein>
    <submittedName>
        <fullName evidence="8">ABC transporter permease</fullName>
    </submittedName>
</protein>
<proteinExistence type="predicted"/>
<name>A0ABT7C9R4_9MICO</name>
<reference evidence="8" key="1">
    <citation type="submission" date="2018-03" db="EMBL/GenBank/DDBJ databases">
        <authorList>
            <person name="Nunes O.C."/>
            <person name="Lopes A.R."/>
            <person name="Froufe H."/>
            <person name="Munoz-Merida A."/>
            <person name="Barroso C."/>
            <person name="Egas C."/>
        </authorList>
    </citation>
    <scope>NUCLEOTIDE SEQUENCE</scope>
    <source>
        <strain evidence="8">ON4</strain>
    </source>
</reference>
<dbReference type="RefSeq" id="WP_035732615.1">
    <property type="nucleotide sequence ID" value="NZ_CP028426.1"/>
</dbReference>
<dbReference type="PIRSF" id="PIRSF006648">
    <property type="entry name" value="DrrB"/>
    <property type="match status" value="1"/>
</dbReference>
<keyword evidence="2 6" id="KW-0812">Transmembrane</keyword>
<evidence type="ECO:0000256" key="5">
    <source>
        <dbReference type="ARBA" id="ARBA00023251"/>
    </source>
</evidence>
<feature type="transmembrane region" description="Helical" evidence="6">
    <location>
        <begin position="21"/>
        <end position="45"/>
    </location>
</feature>
<evidence type="ECO:0000259" key="7">
    <source>
        <dbReference type="Pfam" id="PF01061"/>
    </source>
</evidence>
<dbReference type="EMBL" id="PXVD01000013">
    <property type="protein sequence ID" value="MDJ1371534.1"/>
    <property type="molecule type" value="Genomic_DNA"/>
</dbReference>
<gene>
    <name evidence="8" type="ORF">C7K25_09170</name>
</gene>
<dbReference type="PANTHER" id="PTHR43027:SF2">
    <property type="entry name" value="TRANSPORT PERMEASE PROTEIN"/>
    <property type="match status" value="1"/>
</dbReference>
<evidence type="ECO:0000313" key="8">
    <source>
        <dbReference type="EMBL" id="MDJ1371534.1"/>
    </source>
</evidence>
<comment type="caution">
    <text evidence="8">The sequence shown here is derived from an EMBL/GenBank/DDBJ whole genome shotgun (WGS) entry which is preliminary data.</text>
</comment>
<keyword evidence="4 6" id="KW-0472">Membrane</keyword>
<reference evidence="8" key="2">
    <citation type="journal article" date="2022" name="Sci. Rep.">
        <title>In silico prediction of the enzymes involved in the degradation of the herbicide molinate by Gulosibacter molinativorax ON4T.</title>
        <authorList>
            <person name="Lopes A.R."/>
            <person name="Bunin E."/>
            <person name="Viana A.T."/>
            <person name="Froufe H."/>
            <person name="Munoz-Merida A."/>
            <person name="Pinho D."/>
            <person name="Figueiredo J."/>
            <person name="Barroso C."/>
            <person name="Vaz-Moreira I."/>
            <person name="Bellanger X."/>
            <person name="Egas C."/>
            <person name="Nunes O.C."/>
        </authorList>
    </citation>
    <scope>NUCLEOTIDE SEQUENCE</scope>
    <source>
        <strain evidence="8">ON4</strain>
    </source>
</reference>
<feature type="transmembrane region" description="Helical" evidence="6">
    <location>
        <begin position="104"/>
        <end position="130"/>
    </location>
</feature>
<keyword evidence="3 6" id="KW-1133">Transmembrane helix</keyword>
<accession>A0ABT7C9R4</accession>
<evidence type="ECO:0000256" key="2">
    <source>
        <dbReference type="ARBA" id="ARBA00022692"/>
    </source>
</evidence>